<organism evidence="2 3">
    <name type="scientific">Myotis myotis</name>
    <name type="common">Greater mouse-eared bat</name>
    <name type="synonym">Vespertilio myotis</name>
    <dbReference type="NCBI Taxonomy" id="51298"/>
    <lineage>
        <taxon>Eukaryota</taxon>
        <taxon>Metazoa</taxon>
        <taxon>Chordata</taxon>
        <taxon>Craniata</taxon>
        <taxon>Vertebrata</taxon>
        <taxon>Euteleostomi</taxon>
        <taxon>Mammalia</taxon>
        <taxon>Eutheria</taxon>
        <taxon>Laurasiatheria</taxon>
        <taxon>Chiroptera</taxon>
        <taxon>Yangochiroptera</taxon>
        <taxon>Vespertilionidae</taxon>
        <taxon>Myotis</taxon>
    </lineage>
</organism>
<feature type="region of interest" description="Disordered" evidence="1">
    <location>
        <begin position="1"/>
        <end position="89"/>
    </location>
</feature>
<accession>A0A7J7U5H9</accession>
<feature type="compositionally biased region" description="Polar residues" evidence="1">
    <location>
        <begin position="56"/>
        <end position="69"/>
    </location>
</feature>
<evidence type="ECO:0000313" key="2">
    <source>
        <dbReference type="EMBL" id="KAF6308119.1"/>
    </source>
</evidence>
<dbReference type="EMBL" id="JABWUV010000014">
    <property type="protein sequence ID" value="KAF6308119.1"/>
    <property type="molecule type" value="Genomic_DNA"/>
</dbReference>
<reference evidence="2 3" key="1">
    <citation type="journal article" date="2020" name="Nature">
        <title>Six reference-quality genomes reveal evolution of bat adaptations.</title>
        <authorList>
            <person name="Jebb D."/>
            <person name="Huang Z."/>
            <person name="Pippel M."/>
            <person name="Hughes G.M."/>
            <person name="Lavrichenko K."/>
            <person name="Devanna P."/>
            <person name="Winkler S."/>
            <person name="Jermiin L.S."/>
            <person name="Skirmuntt E.C."/>
            <person name="Katzourakis A."/>
            <person name="Burkitt-Gray L."/>
            <person name="Ray D.A."/>
            <person name="Sullivan K.A.M."/>
            <person name="Roscito J.G."/>
            <person name="Kirilenko B.M."/>
            <person name="Davalos L.M."/>
            <person name="Corthals A.P."/>
            <person name="Power M.L."/>
            <person name="Jones G."/>
            <person name="Ransome R.D."/>
            <person name="Dechmann D.K.N."/>
            <person name="Locatelli A.G."/>
            <person name="Puechmaille S.J."/>
            <person name="Fedrigo O."/>
            <person name="Jarvis E.D."/>
            <person name="Hiller M."/>
            <person name="Vernes S.C."/>
            <person name="Myers E.W."/>
            <person name="Teeling E.C."/>
        </authorList>
    </citation>
    <scope>NUCLEOTIDE SEQUENCE [LARGE SCALE GENOMIC DNA]</scope>
    <source>
        <strain evidence="2">MMyoMyo1</strain>
        <tissue evidence="2">Flight muscle</tissue>
    </source>
</reference>
<feature type="compositionally biased region" description="Basic and acidic residues" evidence="1">
    <location>
        <begin position="71"/>
        <end position="80"/>
    </location>
</feature>
<evidence type="ECO:0000313" key="3">
    <source>
        <dbReference type="Proteomes" id="UP000527355"/>
    </source>
</evidence>
<proteinExistence type="predicted"/>
<sequence>MPCVANPCPPARMVRSSQATLSRQGPRSLPGLQSQAAAAGKPVHQRPPPKPLLTLQMLQTSRPRNLQSQSKRRENPEDRRKSLHGSRQAEATVAHLLAHLVAHPPNSGGDTVPSALHTLVRISTRLHASCPTREPGCQDGPSWWRSRAEVGEAVSHVPTGVTRST</sequence>
<dbReference type="Proteomes" id="UP000527355">
    <property type="component" value="Unassembled WGS sequence"/>
</dbReference>
<comment type="caution">
    <text evidence="2">The sequence shown here is derived from an EMBL/GenBank/DDBJ whole genome shotgun (WGS) entry which is preliminary data.</text>
</comment>
<feature type="compositionally biased region" description="Polar residues" evidence="1">
    <location>
        <begin position="15"/>
        <end position="36"/>
    </location>
</feature>
<dbReference type="AlphaFoldDB" id="A0A7J7U5H9"/>
<evidence type="ECO:0000256" key="1">
    <source>
        <dbReference type="SAM" id="MobiDB-lite"/>
    </source>
</evidence>
<gene>
    <name evidence="2" type="ORF">mMyoMyo1_008897</name>
</gene>
<protein>
    <submittedName>
        <fullName evidence="2">Uncharacterized protein</fullName>
    </submittedName>
</protein>
<keyword evidence="3" id="KW-1185">Reference proteome</keyword>
<name>A0A7J7U5H9_MYOMY</name>